<organism evidence="3 4">
    <name type="scientific">Haloferax marinum</name>
    <dbReference type="NCBI Taxonomy" id="2666143"/>
    <lineage>
        <taxon>Archaea</taxon>
        <taxon>Methanobacteriati</taxon>
        <taxon>Methanobacteriota</taxon>
        <taxon>Stenosarchaea group</taxon>
        <taxon>Halobacteria</taxon>
        <taxon>Halobacteriales</taxon>
        <taxon>Haloferacaceae</taxon>
        <taxon>Haloferax</taxon>
    </lineage>
</organism>
<comment type="caution">
    <text evidence="3">The sequence shown here is derived from an EMBL/GenBank/DDBJ whole genome shotgun (WGS) entry which is preliminary data.</text>
</comment>
<sequence length="411" mass="45879">MSINTPHQNPGSEESPMHILYYLNQFPKISETFVLNEIRELQRLGHRVTVVSLKDAETDIIHDEFEELDIDIHYISYPSARDIVSLATYLPRLPAARFGDGARAITRRLAIRYLFLRTLQVVSSLDTTPDLIHSHFLDWPKHAAAAVSDLVSIPFTVTAHAFGLFRDINIDGTTSLLNQATAVVTISEYNQDYIEETFHTDTPVHVIHTGIRPDKFSGSVDAGEATTILSVCRFVEKKGIEYSLRAISELVDNHPEITYHLIGSGELETELRQLCSELEIEDNVMFLGSVSDERLLDELSSCGIFVLPCVIASDGDRDGIPVVLMEAMAMQRPVVTTNVSGITELVSDEVNGLVVPPRDAATLATAIDDLLADDERRREFGKMGREKVVESFDIRKQSRVLLDLFTSLVQQ</sequence>
<evidence type="ECO:0000259" key="1">
    <source>
        <dbReference type="Pfam" id="PF00534"/>
    </source>
</evidence>
<protein>
    <submittedName>
        <fullName evidence="3">Glycosyltransferase</fullName>
    </submittedName>
</protein>
<evidence type="ECO:0000313" key="4">
    <source>
        <dbReference type="Proteomes" id="UP000443423"/>
    </source>
</evidence>
<feature type="domain" description="Glycosyltransferase subfamily 4-like N-terminal" evidence="2">
    <location>
        <begin position="31"/>
        <end position="214"/>
    </location>
</feature>
<accession>A0A6A8G367</accession>
<dbReference type="InterPro" id="IPR050194">
    <property type="entry name" value="Glycosyltransferase_grp1"/>
</dbReference>
<gene>
    <name evidence="3" type="ORF">GJR99_01505</name>
</gene>
<dbReference type="EMBL" id="WKJQ01000001">
    <property type="protein sequence ID" value="MRW95247.1"/>
    <property type="molecule type" value="Genomic_DNA"/>
</dbReference>
<dbReference type="AlphaFoldDB" id="A0A6A8G367"/>
<evidence type="ECO:0000259" key="2">
    <source>
        <dbReference type="Pfam" id="PF13439"/>
    </source>
</evidence>
<proteinExistence type="predicted"/>
<dbReference type="InterPro" id="IPR001296">
    <property type="entry name" value="Glyco_trans_1"/>
</dbReference>
<feature type="domain" description="Glycosyl transferase family 1" evidence="1">
    <location>
        <begin position="223"/>
        <end position="386"/>
    </location>
</feature>
<dbReference type="Pfam" id="PF13439">
    <property type="entry name" value="Glyco_transf_4"/>
    <property type="match status" value="1"/>
</dbReference>
<dbReference type="Gene3D" id="3.40.50.2000">
    <property type="entry name" value="Glycogen Phosphorylase B"/>
    <property type="match status" value="2"/>
</dbReference>
<dbReference type="RefSeq" id="WP_151108913.1">
    <property type="nucleotide sequence ID" value="NZ_WKJQ01000001.1"/>
</dbReference>
<dbReference type="SUPFAM" id="SSF53756">
    <property type="entry name" value="UDP-Glycosyltransferase/glycogen phosphorylase"/>
    <property type="match status" value="1"/>
</dbReference>
<keyword evidence="4" id="KW-1185">Reference proteome</keyword>
<dbReference type="PANTHER" id="PTHR45947">
    <property type="entry name" value="SULFOQUINOVOSYL TRANSFERASE SQD2"/>
    <property type="match status" value="1"/>
</dbReference>
<evidence type="ECO:0000313" key="3">
    <source>
        <dbReference type="EMBL" id="MRW95247.1"/>
    </source>
</evidence>
<keyword evidence="3" id="KW-0808">Transferase</keyword>
<dbReference type="OrthoDB" id="307659at2157"/>
<dbReference type="CDD" id="cd03801">
    <property type="entry name" value="GT4_PimA-like"/>
    <property type="match status" value="1"/>
</dbReference>
<dbReference type="InterPro" id="IPR028098">
    <property type="entry name" value="Glyco_trans_4-like_N"/>
</dbReference>
<dbReference type="PANTHER" id="PTHR45947:SF14">
    <property type="entry name" value="SLL1723 PROTEIN"/>
    <property type="match status" value="1"/>
</dbReference>
<name>A0A6A8G367_9EURY</name>
<reference evidence="3 4" key="1">
    <citation type="submission" date="2019-11" db="EMBL/GenBank/DDBJ databases">
        <title>Whole genome sequence of Haloferax sp. MBLA0078.</title>
        <authorList>
            <person name="Seo M.-J."/>
            <person name="Cho E.-S."/>
        </authorList>
    </citation>
    <scope>NUCLEOTIDE SEQUENCE [LARGE SCALE GENOMIC DNA]</scope>
    <source>
        <strain evidence="3 4">MBLA0078</strain>
    </source>
</reference>
<dbReference type="Proteomes" id="UP000443423">
    <property type="component" value="Unassembled WGS sequence"/>
</dbReference>
<dbReference type="GO" id="GO:0016757">
    <property type="term" value="F:glycosyltransferase activity"/>
    <property type="evidence" value="ECO:0007669"/>
    <property type="project" value="InterPro"/>
</dbReference>
<dbReference type="Pfam" id="PF00534">
    <property type="entry name" value="Glycos_transf_1"/>
    <property type="match status" value="1"/>
</dbReference>